<evidence type="ECO:0000313" key="2">
    <source>
        <dbReference type="EMBL" id="VDI08275.1"/>
    </source>
</evidence>
<protein>
    <recommendedName>
        <fullName evidence="4">PKD/REJ-like domain-containing protein</fullName>
    </recommendedName>
</protein>
<comment type="caution">
    <text evidence="2">The sequence shown here is derived from an EMBL/GenBank/DDBJ whole genome shotgun (WGS) entry which is preliminary data.</text>
</comment>
<accession>A0A8B6CPX0</accession>
<evidence type="ECO:0000313" key="3">
    <source>
        <dbReference type="Proteomes" id="UP000596742"/>
    </source>
</evidence>
<dbReference type="EMBL" id="UYJE01002157">
    <property type="protein sequence ID" value="VDI08275.1"/>
    <property type="molecule type" value="Genomic_DNA"/>
</dbReference>
<keyword evidence="1" id="KW-0732">Signal</keyword>
<evidence type="ECO:0008006" key="4">
    <source>
        <dbReference type="Google" id="ProtNLM"/>
    </source>
</evidence>
<feature type="signal peptide" evidence="1">
    <location>
        <begin position="1"/>
        <end position="22"/>
    </location>
</feature>
<dbReference type="Proteomes" id="UP000596742">
    <property type="component" value="Unassembled WGS sequence"/>
</dbReference>
<organism evidence="2 3">
    <name type="scientific">Mytilus galloprovincialis</name>
    <name type="common">Mediterranean mussel</name>
    <dbReference type="NCBI Taxonomy" id="29158"/>
    <lineage>
        <taxon>Eukaryota</taxon>
        <taxon>Metazoa</taxon>
        <taxon>Spiralia</taxon>
        <taxon>Lophotrochozoa</taxon>
        <taxon>Mollusca</taxon>
        <taxon>Bivalvia</taxon>
        <taxon>Autobranchia</taxon>
        <taxon>Pteriomorphia</taxon>
        <taxon>Mytilida</taxon>
        <taxon>Mytiloidea</taxon>
        <taxon>Mytilidae</taxon>
        <taxon>Mytilinae</taxon>
        <taxon>Mytilus</taxon>
    </lineage>
</organism>
<gene>
    <name evidence="2" type="ORF">MGAL_10B077198</name>
</gene>
<keyword evidence="3" id="KW-1185">Reference proteome</keyword>
<feature type="non-terminal residue" evidence="2">
    <location>
        <position position="1"/>
    </location>
</feature>
<proteinExistence type="predicted"/>
<feature type="chain" id="PRO_5033039251" description="PKD/REJ-like domain-containing protein" evidence="1">
    <location>
        <begin position="23"/>
        <end position="198"/>
    </location>
</feature>
<dbReference type="AlphaFoldDB" id="A0A8B6CPX0"/>
<reference evidence="2" key="1">
    <citation type="submission" date="2018-11" db="EMBL/GenBank/DDBJ databases">
        <authorList>
            <person name="Alioto T."/>
            <person name="Alioto T."/>
        </authorList>
    </citation>
    <scope>NUCLEOTIDE SEQUENCE</scope>
</reference>
<evidence type="ECO:0000256" key="1">
    <source>
        <dbReference type="SAM" id="SignalP"/>
    </source>
</evidence>
<name>A0A8B6CPX0_MYTGA</name>
<sequence length="198" mass="21968">MHFLIVASRLFVLLLLSQEGALFSDITKKKNTICNQHVGCFTVTVKSPACHSGKLAQRGNYYVLALGVTDCDGQDYDPGTIHWQFVKPHNLTLPHCSNKKKCVVNRNKLKLGETYHVQVAVWIGRIQEKLKLTIVLSSGIIQEKLKLTIALSSGINQEKLKLTIVLSSGIMQEKIKLTMVLSSGIIQENLKLTIVLSS</sequence>